<dbReference type="InterPro" id="IPR009000">
    <property type="entry name" value="Transl_B-barrel_sf"/>
</dbReference>
<evidence type="ECO:0000259" key="5">
    <source>
        <dbReference type="PROSITE" id="PS50860"/>
    </source>
</evidence>
<dbReference type="GO" id="GO:0046872">
    <property type="term" value="F:metal ion binding"/>
    <property type="evidence" value="ECO:0007669"/>
    <property type="project" value="UniProtKB-KW"/>
</dbReference>
<name>A0A9D2BY37_9FIRM</name>
<evidence type="ECO:0000313" key="7">
    <source>
        <dbReference type="Proteomes" id="UP000823868"/>
    </source>
</evidence>
<evidence type="ECO:0000256" key="2">
    <source>
        <dbReference type="ARBA" id="ARBA00004496"/>
    </source>
</evidence>
<reference evidence="6" key="2">
    <citation type="submission" date="2021-04" db="EMBL/GenBank/DDBJ databases">
        <authorList>
            <person name="Gilroy R."/>
        </authorList>
    </citation>
    <scope>NUCLEOTIDE SEQUENCE</scope>
    <source>
        <strain evidence="6">ChiBcec16_6824</strain>
    </source>
</reference>
<dbReference type="SUPFAM" id="SSF50447">
    <property type="entry name" value="Translation proteins"/>
    <property type="match status" value="1"/>
</dbReference>
<keyword evidence="4" id="KW-0862">Zinc</keyword>
<gene>
    <name evidence="6" type="ORF">H9841_02990</name>
</gene>
<dbReference type="GO" id="GO:0005737">
    <property type="term" value="C:cytoplasm"/>
    <property type="evidence" value="ECO:0007669"/>
    <property type="project" value="UniProtKB-SubCell"/>
</dbReference>
<dbReference type="GO" id="GO:0006419">
    <property type="term" value="P:alanyl-tRNA aminoacylation"/>
    <property type="evidence" value="ECO:0007669"/>
    <property type="project" value="InterPro"/>
</dbReference>
<dbReference type="PANTHER" id="PTHR43462:SF1">
    <property type="entry name" value="ALANYL-TRNA EDITING PROTEIN AARSD1"/>
    <property type="match status" value="1"/>
</dbReference>
<evidence type="ECO:0000256" key="3">
    <source>
        <dbReference type="ARBA" id="ARBA00022723"/>
    </source>
</evidence>
<comment type="caution">
    <text evidence="6">The sequence shown here is derived from an EMBL/GenBank/DDBJ whole genome shotgun (WGS) entry which is preliminary data.</text>
</comment>
<dbReference type="GO" id="GO:0004813">
    <property type="term" value="F:alanine-tRNA ligase activity"/>
    <property type="evidence" value="ECO:0007669"/>
    <property type="project" value="InterPro"/>
</dbReference>
<dbReference type="PANTHER" id="PTHR43462">
    <property type="entry name" value="ALANYL-TRNA EDITING PROTEIN"/>
    <property type="match status" value="1"/>
</dbReference>
<evidence type="ECO:0000256" key="1">
    <source>
        <dbReference type="ARBA" id="ARBA00001947"/>
    </source>
</evidence>
<sequence>MTTQRIYDEDSFARTCTARVLRCEAAGESWRIALDRTCFFPEGGGQFGDQGTLTPAGGAPVQVLDTRNGDGLIWHITDTPIPEGTEVEGALNWPLRFARMQCHSGEHIISGLFHSRFGLENVGFHLGDEEVLVDLSGPVSWAEVQEVERLANEAVALDLPVQCTYPSAEELKTLTYRSKIELTGPVRIVTIPGYDVCACCAPHVQRTGQIGLIHFLSSQNWKGGVRLRLLCGSRAVEDVMAKQNSVAAISARLSAHQSQVAQAVERLNGELVALKQTHAQLGRQTAQLLAETLPVGETAVCFAELDTAALRALVNAALKRGVPLCAAFAPSGERFSYILGAAEEDLRPLVREMNDALSGRGGGSAAMVQGSVAATRPEIQRWWDARKTVNKS</sequence>
<dbReference type="AlphaFoldDB" id="A0A9D2BY37"/>
<dbReference type="InterPro" id="IPR051335">
    <property type="entry name" value="Alanyl-tRNA_Editing_Enzymes"/>
</dbReference>
<evidence type="ECO:0000256" key="4">
    <source>
        <dbReference type="ARBA" id="ARBA00022833"/>
    </source>
</evidence>
<dbReference type="SUPFAM" id="SSF55186">
    <property type="entry name" value="ThrRS/AlaRS common domain"/>
    <property type="match status" value="1"/>
</dbReference>
<dbReference type="Pfam" id="PF07973">
    <property type="entry name" value="tRNA_SAD"/>
    <property type="match status" value="1"/>
</dbReference>
<dbReference type="EMBL" id="DXDX01000057">
    <property type="protein sequence ID" value="HIY20852.1"/>
    <property type="molecule type" value="Genomic_DNA"/>
</dbReference>
<dbReference type="InterPro" id="IPR018164">
    <property type="entry name" value="Ala-tRNA-synth_IIc_N"/>
</dbReference>
<dbReference type="Proteomes" id="UP000823868">
    <property type="component" value="Unassembled WGS sequence"/>
</dbReference>
<evidence type="ECO:0000313" key="6">
    <source>
        <dbReference type="EMBL" id="HIY20852.1"/>
    </source>
</evidence>
<dbReference type="InterPro" id="IPR018165">
    <property type="entry name" value="Ala-tRNA-synth_IIc_core"/>
</dbReference>
<keyword evidence="3" id="KW-0479">Metal-binding</keyword>
<dbReference type="Pfam" id="PF01411">
    <property type="entry name" value="tRNA-synt_2c"/>
    <property type="match status" value="1"/>
</dbReference>
<dbReference type="GO" id="GO:0003676">
    <property type="term" value="F:nucleic acid binding"/>
    <property type="evidence" value="ECO:0007669"/>
    <property type="project" value="InterPro"/>
</dbReference>
<dbReference type="Gene3D" id="3.30.980.10">
    <property type="entry name" value="Threonyl-trna Synthetase, Chain A, domain 2"/>
    <property type="match status" value="1"/>
</dbReference>
<dbReference type="InterPro" id="IPR012947">
    <property type="entry name" value="tRNA_SAD"/>
</dbReference>
<reference evidence="6" key="1">
    <citation type="journal article" date="2021" name="PeerJ">
        <title>Extensive microbial diversity within the chicken gut microbiome revealed by metagenomics and culture.</title>
        <authorList>
            <person name="Gilroy R."/>
            <person name="Ravi A."/>
            <person name="Getino M."/>
            <person name="Pursley I."/>
            <person name="Horton D.L."/>
            <person name="Alikhan N.F."/>
            <person name="Baker D."/>
            <person name="Gharbi K."/>
            <person name="Hall N."/>
            <person name="Watson M."/>
            <person name="Adriaenssens E.M."/>
            <person name="Foster-Nyarko E."/>
            <person name="Jarju S."/>
            <person name="Secka A."/>
            <person name="Antonio M."/>
            <person name="Oren A."/>
            <person name="Chaudhuri R.R."/>
            <person name="La Ragione R."/>
            <person name="Hildebrand F."/>
            <person name="Pallen M.J."/>
        </authorList>
    </citation>
    <scope>NUCLEOTIDE SEQUENCE</scope>
    <source>
        <strain evidence="6">ChiBcec16_6824</strain>
    </source>
</reference>
<feature type="domain" description="Alanyl-transfer RNA synthetases family profile" evidence="5">
    <location>
        <begin position="1"/>
        <end position="226"/>
    </location>
</feature>
<dbReference type="GO" id="GO:0005524">
    <property type="term" value="F:ATP binding"/>
    <property type="evidence" value="ECO:0007669"/>
    <property type="project" value="InterPro"/>
</dbReference>
<comment type="subcellular location">
    <subcellularLocation>
        <location evidence="2">Cytoplasm</location>
    </subcellularLocation>
</comment>
<protein>
    <submittedName>
        <fullName evidence="6">Alanyl-tRNA editing protein</fullName>
    </submittedName>
</protein>
<dbReference type="GO" id="GO:0002161">
    <property type="term" value="F:aminoacyl-tRNA deacylase activity"/>
    <property type="evidence" value="ECO:0007669"/>
    <property type="project" value="UniProtKB-ARBA"/>
</dbReference>
<comment type="cofactor">
    <cofactor evidence="1">
        <name>Zn(2+)</name>
        <dbReference type="ChEBI" id="CHEBI:29105"/>
    </cofactor>
</comment>
<dbReference type="Gene3D" id="2.40.30.130">
    <property type="match status" value="1"/>
</dbReference>
<organism evidence="6 7">
    <name type="scientific">Candidatus Flavonifractor merdigallinarum</name>
    <dbReference type="NCBI Taxonomy" id="2838589"/>
    <lineage>
        <taxon>Bacteria</taxon>
        <taxon>Bacillati</taxon>
        <taxon>Bacillota</taxon>
        <taxon>Clostridia</taxon>
        <taxon>Eubacteriales</taxon>
        <taxon>Oscillospiraceae</taxon>
        <taxon>Flavonifractor</taxon>
    </lineage>
</organism>
<proteinExistence type="predicted"/>
<dbReference type="PROSITE" id="PS50860">
    <property type="entry name" value="AA_TRNA_LIGASE_II_ALA"/>
    <property type="match status" value="1"/>
</dbReference>
<accession>A0A9D2BY37</accession>
<dbReference type="SMART" id="SM00863">
    <property type="entry name" value="tRNA_SAD"/>
    <property type="match status" value="1"/>
</dbReference>
<dbReference type="InterPro" id="IPR018163">
    <property type="entry name" value="Thr/Ala-tRNA-synth_IIc_edit"/>
</dbReference>